<gene>
    <name evidence="4" type="ORF">ATO3_03270</name>
</gene>
<reference evidence="4 5" key="1">
    <citation type="submission" date="2013-04" db="EMBL/GenBank/DDBJ databases">
        <title>Oceanicola sp. 22II1-22F33 Genome Sequencing.</title>
        <authorList>
            <person name="Lai Q."/>
            <person name="Li G."/>
            <person name="Shao Z."/>
        </authorList>
    </citation>
    <scope>NUCLEOTIDE SEQUENCE [LARGE SCALE GENOMIC DNA]</scope>
    <source>
        <strain evidence="4 5">22II1-22F33</strain>
    </source>
</reference>
<dbReference type="EMBL" id="AQQR01000001">
    <property type="protein sequence ID" value="OWU77710.1"/>
    <property type="molecule type" value="Genomic_DNA"/>
</dbReference>
<comment type="caution">
    <text evidence="4">The sequence shown here is derived from an EMBL/GenBank/DDBJ whole genome shotgun (WGS) entry which is preliminary data.</text>
</comment>
<dbReference type="RefSeq" id="WP_088648350.1">
    <property type="nucleotide sequence ID" value="NZ_AQQR01000001.1"/>
</dbReference>
<accession>A0A225NTS7</accession>
<comment type="similarity">
    <text evidence="1">Belongs to the aldose epimerase family.</text>
</comment>
<evidence type="ECO:0008006" key="6">
    <source>
        <dbReference type="Google" id="ProtNLM"/>
    </source>
</evidence>
<dbReference type="CDD" id="cd09019">
    <property type="entry name" value="galactose_mutarotase_like"/>
    <property type="match status" value="1"/>
</dbReference>
<evidence type="ECO:0000313" key="4">
    <source>
        <dbReference type="EMBL" id="OWU77710.1"/>
    </source>
</evidence>
<dbReference type="InterPro" id="IPR047215">
    <property type="entry name" value="Galactose_mutarotase-like"/>
</dbReference>
<dbReference type="PANTHER" id="PTHR10091">
    <property type="entry name" value="ALDOSE-1-EPIMERASE"/>
    <property type="match status" value="1"/>
</dbReference>
<evidence type="ECO:0000256" key="1">
    <source>
        <dbReference type="ARBA" id="ARBA00006206"/>
    </source>
</evidence>
<keyword evidence="3" id="KW-0119">Carbohydrate metabolism</keyword>
<dbReference type="Gene3D" id="2.70.98.10">
    <property type="match status" value="1"/>
</dbReference>
<dbReference type="Pfam" id="PF01263">
    <property type="entry name" value="Aldose_epim"/>
    <property type="match status" value="1"/>
</dbReference>
<dbReference type="AlphaFoldDB" id="A0A225NTS7"/>
<dbReference type="OrthoDB" id="9779408at2"/>
<sequence>MAEHFADTPEGLPVDVIRLQAGGTRAQILTWGATLQDLRLDGVDHGLVLGAPQLAPYLGPMRYFGAIVGPVANRIAGGTAELDGTRHDFEKNEAGRTTLHGGHIGTDARLWQLEEESDSHCRLSLRLADGEGGFPGNRVLSAEYRLGDDGALTLTLTAVSDAPTWMNLANHAYWNLTGRDGLEDHALSIAASSYLEVDDHLIPTGAPVPVAGTRFDFRAPRPVRREGEAMVDHNFCLDPGARPSLVLTGGGLRLEITTDAPGVQIFDATGLTPGPGHDGRQHGPHAGLAIEPQFWPDTPNHPDYPSIRLDPGATWSQVSRYHATVES</sequence>
<organism evidence="4 5">
    <name type="scientific">Marinibacterium profundimaris</name>
    <dbReference type="NCBI Taxonomy" id="1679460"/>
    <lineage>
        <taxon>Bacteria</taxon>
        <taxon>Pseudomonadati</taxon>
        <taxon>Pseudomonadota</taxon>
        <taxon>Alphaproteobacteria</taxon>
        <taxon>Rhodobacterales</taxon>
        <taxon>Paracoccaceae</taxon>
        <taxon>Marinibacterium</taxon>
    </lineage>
</organism>
<dbReference type="InterPro" id="IPR014718">
    <property type="entry name" value="GH-type_carb-bd"/>
</dbReference>
<dbReference type="PANTHER" id="PTHR10091:SF49">
    <property type="entry name" value="ALDOSE 1-EPIMERASE"/>
    <property type="match status" value="1"/>
</dbReference>
<evidence type="ECO:0000256" key="2">
    <source>
        <dbReference type="ARBA" id="ARBA00023235"/>
    </source>
</evidence>
<evidence type="ECO:0000256" key="3">
    <source>
        <dbReference type="ARBA" id="ARBA00023277"/>
    </source>
</evidence>
<dbReference type="GO" id="GO:0030246">
    <property type="term" value="F:carbohydrate binding"/>
    <property type="evidence" value="ECO:0007669"/>
    <property type="project" value="InterPro"/>
</dbReference>
<dbReference type="InterPro" id="IPR011013">
    <property type="entry name" value="Gal_mutarotase_sf_dom"/>
</dbReference>
<name>A0A225NTS7_9RHOB</name>
<dbReference type="Proteomes" id="UP000215377">
    <property type="component" value="Unassembled WGS sequence"/>
</dbReference>
<protein>
    <recommendedName>
        <fullName evidence="6">Galactose mutarotase</fullName>
    </recommendedName>
</protein>
<dbReference type="SUPFAM" id="SSF74650">
    <property type="entry name" value="Galactose mutarotase-like"/>
    <property type="match status" value="1"/>
</dbReference>
<dbReference type="GO" id="GO:0033499">
    <property type="term" value="P:galactose catabolic process via UDP-galactose, Leloir pathway"/>
    <property type="evidence" value="ECO:0007669"/>
    <property type="project" value="TreeGrafter"/>
</dbReference>
<keyword evidence="2" id="KW-0413">Isomerase</keyword>
<dbReference type="InterPro" id="IPR008183">
    <property type="entry name" value="Aldose_1/G6P_1-epimerase"/>
</dbReference>
<proteinExistence type="inferred from homology"/>
<dbReference type="GO" id="GO:0006006">
    <property type="term" value="P:glucose metabolic process"/>
    <property type="evidence" value="ECO:0007669"/>
    <property type="project" value="TreeGrafter"/>
</dbReference>
<keyword evidence="5" id="KW-1185">Reference proteome</keyword>
<dbReference type="GO" id="GO:0004034">
    <property type="term" value="F:aldose 1-epimerase activity"/>
    <property type="evidence" value="ECO:0007669"/>
    <property type="project" value="TreeGrafter"/>
</dbReference>
<evidence type="ECO:0000313" key="5">
    <source>
        <dbReference type="Proteomes" id="UP000215377"/>
    </source>
</evidence>